<evidence type="ECO:0000313" key="3">
    <source>
        <dbReference type="EMBL" id="OXA53991.1"/>
    </source>
</evidence>
<keyword evidence="4" id="KW-1185">Reference proteome</keyword>
<organism evidence="3 4">
    <name type="scientific">Folsomia candida</name>
    <name type="common">Springtail</name>
    <dbReference type="NCBI Taxonomy" id="158441"/>
    <lineage>
        <taxon>Eukaryota</taxon>
        <taxon>Metazoa</taxon>
        <taxon>Ecdysozoa</taxon>
        <taxon>Arthropoda</taxon>
        <taxon>Hexapoda</taxon>
        <taxon>Collembola</taxon>
        <taxon>Entomobryomorpha</taxon>
        <taxon>Isotomoidea</taxon>
        <taxon>Isotomidae</taxon>
        <taxon>Proisotominae</taxon>
        <taxon>Folsomia</taxon>
    </lineage>
</organism>
<comment type="caution">
    <text evidence="3">The sequence shown here is derived from an EMBL/GenBank/DDBJ whole genome shotgun (WGS) entry which is preliminary data.</text>
</comment>
<evidence type="ECO:0000313" key="4">
    <source>
        <dbReference type="Proteomes" id="UP000198287"/>
    </source>
</evidence>
<dbReference type="EMBL" id="LNIX01000005">
    <property type="protein sequence ID" value="OXA53991.1"/>
    <property type="molecule type" value="Genomic_DNA"/>
</dbReference>
<keyword evidence="1" id="KW-0175">Coiled coil</keyword>
<keyword evidence="2" id="KW-0732">Signal</keyword>
<feature type="chain" id="PRO_5012149595" evidence="2">
    <location>
        <begin position="23"/>
        <end position="347"/>
    </location>
</feature>
<feature type="signal peptide" evidence="2">
    <location>
        <begin position="1"/>
        <end position="22"/>
    </location>
</feature>
<gene>
    <name evidence="3" type="ORF">Fcan01_10973</name>
</gene>
<proteinExistence type="predicted"/>
<sequence length="347" mass="39740">MSPLVLVSFLVLICTQFSLIAAAIITPPSASTSKALLSHDELSLQFEWFQGLVEIYNNLQFDEKTLDEFLDHFENELIFQKQTALGLPDLHSNCANLRNQLLELEDKIHNGTNLDAAQLELTNIEEDRVKLRNMGIKIMGKFVASISSEEHEDESSKKHEIDCIKRGVASNSEITTYFYNNVLIPEVNFLAHSEDDNDVLSDESDEIRQEIEFDISGMEKMSKLLEDAVDLAYDYEFLAQSPANAIYIPNGETFVKMGMLEAKQELQDFVETTISTFIKENKDNLQKYRPEMDGMMTRCADKIGRLEKLIREIDQVRTKNMNFSEMYMSCDEAVVEFEKQLEGALFY</sequence>
<name>A0A226EB00_FOLCA</name>
<dbReference type="Proteomes" id="UP000198287">
    <property type="component" value="Unassembled WGS sequence"/>
</dbReference>
<protein>
    <submittedName>
        <fullName evidence="3">Uncharacterized protein</fullName>
    </submittedName>
</protein>
<reference evidence="3 4" key="1">
    <citation type="submission" date="2015-12" db="EMBL/GenBank/DDBJ databases">
        <title>The genome of Folsomia candida.</title>
        <authorList>
            <person name="Faddeeva A."/>
            <person name="Derks M.F."/>
            <person name="Anvar Y."/>
            <person name="Smit S."/>
            <person name="Van Straalen N."/>
            <person name="Roelofs D."/>
        </authorList>
    </citation>
    <scope>NUCLEOTIDE SEQUENCE [LARGE SCALE GENOMIC DNA]</scope>
    <source>
        <strain evidence="3 4">VU population</strain>
        <tissue evidence="3">Whole body</tissue>
    </source>
</reference>
<evidence type="ECO:0000256" key="2">
    <source>
        <dbReference type="SAM" id="SignalP"/>
    </source>
</evidence>
<feature type="coiled-coil region" evidence="1">
    <location>
        <begin position="87"/>
        <end position="134"/>
    </location>
</feature>
<dbReference type="AlphaFoldDB" id="A0A226EB00"/>
<accession>A0A226EB00</accession>
<evidence type="ECO:0000256" key="1">
    <source>
        <dbReference type="SAM" id="Coils"/>
    </source>
</evidence>